<dbReference type="Pfam" id="PF00990">
    <property type="entry name" value="GGDEF"/>
    <property type="match status" value="1"/>
</dbReference>
<reference evidence="3 4" key="1">
    <citation type="submission" date="2018-08" db="EMBL/GenBank/DDBJ databases">
        <title>Bacillus chawlae sp. nov., Bacillus glennii sp. nov., and Bacillus saganii sp. nov. Isolated from the Vehicle Assembly Building at Kennedy Space Center where the Viking Spacecraft were Assembled.</title>
        <authorList>
            <person name="Seuylemezian A."/>
            <person name="Vaishampayan P."/>
        </authorList>
    </citation>
    <scope>NUCLEOTIDE SEQUENCE [LARGE SCALE GENOMIC DNA]</scope>
    <source>
        <strain evidence="3 4">V44-8</strain>
    </source>
</reference>
<keyword evidence="1" id="KW-0812">Transmembrane</keyword>
<dbReference type="GO" id="GO:0052621">
    <property type="term" value="F:diguanylate cyclase activity"/>
    <property type="evidence" value="ECO:0007669"/>
    <property type="project" value="TreeGrafter"/>
</dbReference>
<dbReference type="SMART" id="SM00065">
    <property type="entry name" value="GAF"/>
    <property type="match status" value="1"/>
</dbReference>
<feature type="transmembrane region" description="Helical" evidence="1">
    <location>
        <begin position="54"/>
        <end position="79"/>
    </location>
</feature>
<evidence type="ECO:0000259" key="2">
    <source>
        <dbReference type="PROSITE" id="PS50887"/>
    </source>
</evidence>
<dbReference type="InterPro" id="IPR050469">
    <property type="entry name" value="Diguanylate_Cyclase"/>
</dbReference>
<dbReference type="AlphaFoldDB" id="A0A372LII3"/>
<evidence type="ECO:0000313" key="4">
    <source>
        <dbReference type="Proteomes" id="UP000262939"/>
    </source>
</evidence>
<dbReference type="GO" id="GO:1902201">
    <property type="term" value="P:negative regulation of bacterial-type flagellum-dependent cell motility"/>
    <property type="evidence" value="ECO:0007669"/>
    <property type="project" value="TreeGrafter"/>
</dbReference>
<dbReference type="PROSITE" id="PS50887">
    <property type="entry name" value="GGDEF"/>
    <property type="match status" value="1"/>
</dbReference>
<keyword evidence="1" id="KW-1133">Transmembrane helix</keyword>
<dbReference type="GO" id="GO:0005886">
    <property type="term" value="C:plasma membrane"/>
    <property type="evidence" value="ECO:0007669"/>
    <property type="project" value="TreeGrafter"/>
</dbReference>
<feature type="transmembrane region" description="Helical" evidence="1">
    <location>
        <begin position="23"/>
        <end position="42"/>
    </location>
</feature>
<dbReference type="InterPro" id="IPR003018">
    <property type="entry name" value="GAF"/>
</dbReference>
<dbReference type="Gene3D" id="3.30.70.270">
    <property type="match status" value="1"/>
</dbReference>
<gene>
    <name evidence="3" type="ORF">D0466_08485</name>
</gene>
<feature type="transmembrane region" description="Helical" evidence="1">
    <location>
        <begin position="130"/>
        <end position="152"/>
    </location>
</feature>
<keyword evidence="4" id="KW-1185">Reference proteome</keyword>
<dbReference type="InterPro" id="IPR000160">
    <property type="entry name" value="GGDEF_dom"/>
</dbReference>
<dbReference type="SUPFAM" id="SSF55781">
    <property type="entry name" value="GAF domain-like"/>
    <property type="match status" value="1"/>
</dbReference>
<dbReference type="InterPro" id="IPR029016">
    <property type="entry name" value="GAF-like_dom_sf"/>
</dbReference>
<dbReference type="EMBL" id="QVTD01000003">
    <property type="protein sequence ID" value="RFU66103.1"/>
    <property type="molecule type" value="Genomic_DNA"/>
</dbReference>
<dbReference type="PANTHER" id="PTHR45138:SF9">
    <property type="entry name" value="DIGUANYLATE CYCLASE DGCM-RELATED"/>
    <property type="match status" value="1"/>
</dbReference>
<dbReference type="FunFam" id="3.30.70.270:FF:000001">
    <property type="entry name" value="Diguanylate cyclase domain protein"/>
    <property type="match status" value="1"/>
</dbReference>
<evidence type="ECO:0000313" key="3">
    <source>
        <dbReference type="EMBL" id="RFU66103.1"/>
    </source>
</evidence>
<accession>A0A372LII3</accession>
<dbReference type="SUPFAM" id="SSF55073">
    <property type="entry name" value="Nucleotide cyclase"/>
    <property type="match status" value="1"/>
</dbReference>
<dbReference type="SMART" id="SM00267">
    <property type="entry name" value="GGDEF"/>
    <property type="match status" value="1"/>
</dbReference>
<dbReference type="NCBIfam" id="TIGR00254">
    <property type="entry name" value="GGDEF"/>
    <property type="match status" value="1"/>
</dbReference>
<feature type="transmembrane region" description="Helical" evidence="1">
    <location>
        <begin position="164"/>
        <end position="184"/>
    </location>
</feature>
<feature type="domain" description="GGDEF" evidence="2">
    <location>
        <begin position="415"/>
        <end position="557"/>
    </location>
</feature>
<feature type="transmembrane region" description="Helical" evidence="1">
    <location>
        <begin position="190"/>
        <end position="210"/>
    </location>
</feature>
<dbReference type="InterPro" id="IPR029787">
    <property type="entry name" value="Nucleotide_cyclase"/>
</dbReference>
<dbReference type="PANTHER" id="PTHR45138">
    <property type="entry name" value="REGULATORY COMPONENTS OF SENSORY TRANSDUCTION SYSTEM"/>
    <property type="match status" value="1"/>
</dbReference>
<sequence>MIIPAGITLSFQHFPPLITGRGWDTLAFLVLMCILSFIPMIINNTPISSVQGVSLAVFLIFGLAVEMILTQISFMFMLLMLRLRRNEMYRLPLNSLIFFFVSVVSGMIYYGIGGTHDFDAVIGPSNFWKILIYLLVYFMLNTLFISVSRYILNGQKLELFTKDAVWDFIASLVVLPIGLILFILYDQLGYLSILFGGIPLVGIALVLKLYNSSQEVSERLKRAGEFGHELTQRLQVNEVLSIFVLKIPAIIPSDNAYILDLFNEKNEIHLLGYAEQGIEKKKEIPPLTLKEGISGFVWKSKKGVIFHKRREWEHLDIGILPETIESLLAVPIVRNELVVGVLILASGRKRAYEQYHLMITDILCSYLAVAIENARHLHETKQKSERCALTNLYNYRFFEDALENEFIKLQNREISTLSLILLDIDHFKTVNDTYGHQSGNDILAGLARRLERLMPAKGIVARYGGEEFVILLPDVSKSEAFDFAESIRHTIASKPFTVYSDLDDTRTILSVPITASIGLASAPLDAEDAQALIRHADRAMYTGAKQAGRNRVAKYVG</sequence>
<dbReference type="Proteomes" id="UP000262939">
    <property type="component" value="Unassembled WGS sequence"/>
</dbReference>
<dbReference type="InterPro" id="IPR043128">
    <property type="entry name" value="Rev_trsase/Diguanyl_cyclase"/>
</dbReference>
<organism evidence="3 4">
    <name type="scientific">Peribacillus glennii</name>
    <dbReference type="NCBI Taxonomy" id="2303991"/>
    <lineage>
        <taxon>Bacteria</taxon>
        <taxon>Bacillati</taxon>
        <taxon>Bacillota</taxon>
        <taxon>Bacilli</taxon>
        <taxon>Bacillales</taxon>
        <taxon>Bacillaceae</taxon>
        <taxon>Peribacillus</taxon>
    </lineage>
</organism>
<evidence type="ECO:0000256" key="1">
    <source>
        <dbReference type="SAM" id="Phobius"/>
    </source>
</evidence>
<dbReference type="Gene3D" id="3.30.450.40">
    <property type="match status" value="1"/>
</dbReference>
<dbReference type="OrthoDB" id="9759607at2"/>
<feature type="transmembrane region" description="Helical" evidence="1">
    <location>
        <begin position="91"/>
        <end position="110"/>
    </location>
</feature>
<comment type="caution">
    <text evidence="3">The sequence shown here is derived from an EMBL/GenBank/DDBJ whole genome shotgun (WGS) entry which is preliminary data.</text>
</comment>
<protein>
    <submittedName>
        <fullName evidence="3">GGDEF domain-containing protein</fullName>
    </submittedName>
</protein>
<dbReference type="CDD" id="cd01949">
    <property type="entry name" value="GGDEF"/>
    <property type="match status" value="1"/>
</dbReference>
<dbReference type="GO" id="GO:0043709">
    <property type="term" value="P:cell adhesion involved in single-species biofilm formation"/>
    <property type="evidence" value="ECO:0007669"/>
    <property type="project" value="TreeGrafter"/>
</dbReference>
<keyword evidence="1" id="KW-0472">Membrane</keyword>
<name>A0A372LII3_9BACI</name>
<proteinExistence type="predicted"/>
<dbReference type="Pfam" id="PF13185">
    <property type="entry name" value="GAF_2"/>
    <property type="match status" value="1"/>
</dbReference>